<sequence>MSAPTVARTDPSQLRRAFAHFPSGLVAVAALGPDGPVGLLVSSFTSVSLDPPLASVNIGRSSSTLPHLQRQTHWGISVLGRDQVGVADNFRRPSDERFADLGWSSTIDGAVHLHGAAAGFTTKLDRLIPAGDHSIALLEVLDHFAADDATPLVFHRSRIRQIDSEGAA</sequence>
<reference evidence="5" key="1">
    <citation type="submission" date="2019-06" db="EMBL/GenBank/DDBJ databases">
        <title>Gordonia isolated from sludge of a wastewater treatment plant.</title>
        <authorList>
            <person name="Tamura T."/>
            <person name="Aoyama K."/>
            <person name="Kang Y."/>
            <person name="Saito S."/>
            <person name="Akiyama N."/>
            <person name="Yazawa K."/>
            <person name="Gonoi T."/>
            <person name="Mikami Y."/>
        </authorList>
    </citation>
    <scope>NUCLEOTIDE SEQUENCE [LARGE SCALE GENOMIC DNA]</scope>
    <source>
        <strain evidence="5">NBRC 107697</strain>
    </source>
</reference>
<dbReference type="InterPro" id="IPR012349">
    <property type="entry name" value="Split_barrel_FMN-bd"/>
</dbReference>
<evidence type="ECO:0000313" key="5">
    <source>
        <dbReference type="Proteomes" id="UP000444980"/>
    </source>
</evidence>
<dbReference type="Gene3D" id="2.30.110.10">
    <property type="entry name" value="Electron Transport, Fmn-binding Protein, Chain A"/>
    <property type="match status" value="1"/>
</dbReference>
<comment type="similarity">
    <text evidence="1">Belongs to the non-flavoprotein flavin reductase family.</text>
</comment>
<keyword evidence="2" id="KW-0560">Oxidoreductase</keyword>
<dbReference type="SUPFAM" id="SSF50475">
    <property type="entry name" value="FMN-binding split barrel"/>
    <property type="match status" value="1"/>
</dbReference>
<dbReference type="GO" id="GO:0010181">
    <property type="term" value="F:FMN binding"/>
    <property type="evidence" value="ECO:0007669"/>
    <property type="project" value="InterPro"/>
</dbReference>
<evidence type="ECO:0000256" key="1">
    <source>
        <dbReference type="ARBA" id="ARBA00008898"/>
    </source>
</evidence>
<dbReference type="OrthoDB" id="9792858at2"/>
<gene>
    <name evidence="4" type="ORF">nbrc107697_18200</name>
</gene>
<dbReference type="SMART" id="SM00903">
    <property type="entry name" value="Flavin_Reduct"/>
    <property type="match status" value="1"/>
</dbReference>
<evidence type="ECO:0000256" key="2">
    <source>
        <dbReference type="ARBA" id="ARBA00023002"/>
    </source>
</evidence>
<feature type="domain" description="Flavin reductase like" evidence="3">
    <location>
        <begin position="18"/>
        <end position="161"/>
    </location>
</feature>
<dbReference type="PANTHER" id="PTHR30466">
    <property type="entry name" value="FLAVIN REDUCTASE"/>
    <property type="match status" value="1"/>
</dbReference>
<dbReference type="Pfam" id="PF01613">
    <property type="entry name" value="Flavin_Reduct"/>
    <property type="match status" value="1"/>
</dbReference>
<dbReference type="EMBL" id="BJOU01000001">
    <property type="protein sequence ID" value="GED97781.1"/>
    <property type="molecule type" value="Genomic_DNA"/>
</dbReference>
<dbReference type="GO" id="GO:0042602">
    <property type="term" value="F:riboflavin reductase (NADPH) activity"/>
    <property type="evidence" value="ECO:0007669"/>
    <property type="project" value="TreeGrafter"/>
</dbReference>
<dbReference type="InterPro" id="IPR050268">
    <property type="entry name" value="NADH-dep_flavin_reductase"/>
</dbReference>
<evidence type="ECO:0000259" key="3">
    <source>
        <dbReference type="SMART" id="SM00903"/>
    </source>
</evidence>
<dbReference type="RefSeq" id="WP_161927064.1">
    <property type="nucleotide sequence ID" value="NZ_BJOU01000001.1"/>
</dbReference>
<keyword evidence="5" id="KW-1185">Reference proteome</keyword>
<name>A0A7I9UY94_9ACTN</name>
<dbReference type="AlphaFoldDB" id="A0A7I9UY94"/>
<comment type="caution">
    <text evidence="4">The sequence shown here is derived from an EMBL/GenBank/DDBJ whole genome shotgun (WGS) entry which is preliminary data.</text>
</comment>
<dbReference type="InterPro" id="IPR002563">
    <property type="entry name" value="Flavin_Rdtase-like_dom"/>
</dbReference>
<organism evidence="4 5">
    <name type="scientific">Gordonia crocea</name>
    <dbReference type="NCBI Taxonomy" id="589162"/>
    <lineage>
        <taxon>Bacteria</taxon>
        <taxon>Bacillati</taxon>
        <taxon>Actinomycetota</taxon>
        <taxon>Actinomycetes</taxon>
        <taxon>Mycobacteriales</taxon>
        <taxon>Gordoniaceae</taxon>
        <taxon>Gordonia</taxon>
    </lineage>
</organism>
<proteinExistence type="inferred from homology"/>
<evidence type="ECO:0000313" key="4">
    <source>
        <dbReference type="EMBL" id="GED97781.1"/>
    </source>
</evidence>
<protein>
    <submittedName>
        <fullName evidence="4">Oxidoreductase</fullName>
    </submittedName>
</protein>
<dbReference type="Proteomes" id="UP000444980">
    <property type="component" value="Unassembled WGS sequence"/>
</dbReference>
<accession>A0A7I9UY94</accession>
<dbReference type="PANTHER" id="PTHR30466:SF11">
    <property type="entry name" value="FLAVIN-DEPENDENT MONOOXYGENASE, REDUCTASE SUBUNIT HSAB"/>
    <property type="match status" value="1"/>
</dbReference>